<evidence type="ECO:0000313" key="1">
    <source>
        <dbReference type="EMBL" id="MDJ1184450.1"/>
    </source>
</evidence>
<name>A0ABT7BZ42_9CYAN</name>
<dbReference type="InterPro" id="IPR027417">
    <property type="entry name" value="P-loop_NTPase"/>
</dbReference>
<dbReference type="RefSeq" id="WP_283759104.1">
    <property type="nucleotide sequence ID" value="NZ_JAQOSQ010000015.1"/>
</dbReference>
<keyword evidence="2" id="KW-1185">Reference proteome</keyword>
<protein>
    <submittedName>
        <fullName evidence="1">AAA family ATPase</fullName>
    </submittedName>
</protein>
<organism evidence="1 2">
    <name type="scientific">Roseofilum casamattae BLCC-M143</name>
    <dbReference type="NCBI Taxonomy" id="3022442"/>
    <lineage>
        <taxon>Bacteria</taxon>
        <taxon>Bacillati</taxon>
        <taxon>Cyanobacteriota</taxon>
        <taxon>Cyanophyceae</taxon>
        <taxon>Desertifilales</taxon>
        <taxon>Desertifilaceae</taxon>
        <taxon>Roseofilum</taxon>
        <taxon>Roseofilum casamattae</taxon>
    </lineage>
</organism>
<comment type="caution">
    <text evidence="1">The sequence shown here is derived from an EMBL/GenBank/DDBJ whole genome shotgun (WGS) entry which is preliminary data.</text>
</comment>
<accession>A0ABT7BZ42</accession>
<dbReference type="EMBL" id="JAQOSQ010000015">
    <property type="protein sequence ID" value="MDJ1184450.1"/>
    <property type="molecule type" value="Genomic_DNA"/>
</dbReference>
<proteinExistence type="predicted"/>
<dbReference type="SUPFAM" id="SSF52540">
    <property type="entry name" value="P-loop containing nucleoside triphosphate hydrolases"/>
    <property type="match status" value="1"/>
</dbReference>
<sequence>MIDPQEMEDLLDEIYNNCAPTPLQPGDPRYVDCRAVRGDEDVLKDLGRTVRRSDDFTYQLYSGYRGSGKTTELLRLKKDLEDRGHVVVYFAADEEDISVQDAQYTDILLACTRHLLKGLRDSNSAPILNWLKDRLRDLQDVMLTEINIDELNLELGLKEFAKITAAVRAEPGQRQKIRDRIEPHTETLIQALNAFIADGKQHLPGKTKLLVVADNLDRIVPIFRDNGRSNHEEIFLDRHEQLKSLECHIIYTVPISFIYSQWSTELKDNYGIPQVLPSIMVRSENHDRYNKGLQILRNIIHLRVPERLRNSLVPDVFESEAVLQELCLMSGGYVRDLVQLMQEAINKTETLPIQARAVQRATDALRDIYRRAVEHNWWDVLREVHQSKTIENEQVERSLLFSRCVLEYRYFDDNGDKRTWYDVHPVLWKEL</sequence>
<reference evidence="1 2" key="1">
    <citation type="submission" date="2023-01" db="EMBL/GenBank/DDBJ databases">
        <title>Novel diversity within Roseofilum (Cyanobacteria; Desertifilaceae) from marine benthic mats with descriptions of four novel species.</title>
        <authorList>
            <person name="Wang Y."/>
            <person name="Berthold D.E."/>
            <person name="Hu J."/>
            <person name="Lefler F.W."/>
            <person name="Laughinghouse H.D. IV."/>
        </authorList>
    </citation>
    <scope>NUCLEOTIDE SEQUENCE [LARGE SCALE GENOMIC DNA]</scope>
    <source>
        <strain evidence="1 2">BLCC-M143</strain>
    </source>
</reference>
<evidence type="ECO:0000313" key="2">
    <source>
        <dbReference type="Proteomes" id="UP001232992"/>
    </source>
</evidence>
<gene>
    <name evidence="1" type="ORF">PMH09_14785</name>
</gene>
<dbReference type="Proteomes" id="UP001232992">
    <property type="component" value="Unassembled WGS sequence"/>
</dbReference>